<protein>
    <submittedName>
        <fullName evidence="2">WD_REPEATS_REGION domain-containing protein</fullName>
    </submittedName>
</protein>
<sequence length="111" mass="13212">MGHLQKNISFLHSSKIISICTLDDGRVFSCDEDGQLCLWEIFAEDGSVVCTDFKCTSVIKMKMIIPTVFRKMLLFRFKYLDNKRTHIYIYIYIRQQMRKAGWRCGQLRRVY</sequence>
<evidence type="ECO:0000313" key="1">
    <source>
        <dbReference type="Proteomes" id="UP000095283"/>
    </source>
</evidence>
<name>A0A1I7WS26_HETBA</name>
<organism evidence="1 2">
    <name type="scientific">Heterorhabditis bacteriophora</name>
    <name type="common">Entomopathogenic nematode worm</name>
    <dbReference type="NCBI Taxonomy" id="37862"/>
    <lineage>
        <taxon>Eukaryota</taxon>
        <taxon>Metazoa</taxon>
        <taxon>Ecdysozoa</taxon>
        <taxon>Nematoda</taxon>
        <taxon>Chromadorea</taxon>
        <taxon>Rhabditida</taxon>
        <taxon>Rhabditina</taxon>
        <taxon>Rhabditomorpha</taxon>
        <taxon>Strongyloidea</taxon>
        <taxon>Heterorhabditidae</taxon>
        <taxon>Heterorhabditis</taxon>
    </lineage>
</organism>
<reference evidence="2" key="1">
    <citation type="submission" date="2016-11" db="UniProtKB">
        <authorList>
            <consortium name="WormBaseParasite"/>
        </authorList>
    </citation>
    <scope>IDENTIFICATION</scope>
</reference>
<keyword evidence="1" id="KW-1185">Reference proteome</keyword>
<dbReference type="SUPFAM" id="SSF50978">
    <property type="entry name" value="WD40 repeat-like"/>
    <property type="match status" value="1"/>
</dbReference>
<dbReference type="AlphaFoldDB" id="A0A1I7WS26"/>
<dbReference type="InterPro" id="IPR036322">
    <property type="entry name" value="WD40_repeat_dom_sf"/>
</dbReference>
<evidence type="ECO:0000313" key="2">
    <source>
        <dbReference type="WBParaSite" id="Hba_07886"/>
    </source>
</evidence>
<accession>A0A1I7WS26</accession>
<dbReference type="WBParaSite" id="Hba_07886">
    <property type="protein sequence ID" value="Hba_07886"/>
    <property type="gene ID" value="Hba_07886"/>
</dbReference>
<dbReference type="Proteomes" id="UP000095283">
    <property type="component" value="Unplaced"/>
</dbReference>
<proteinExistence type="predicted"/>